<dbReference type="EMBL" id="GBRH01266925">
    <property type="protein sequence ID" value="JAD30970.1"/>
    <property type="molecule type" value="Transcribed_RNA"/>
</dbReference>
<organism evidence="1">
    <name type="scientific">Arundo donax</name>
    <name type="common">Giant reed</name>
    <name type="synonym">Donax arundinaceus</name>
    <dbReference type="NCBI Taxonomy" id="35708"/>
    <lineage>
        <taxon>Eukaryota</taxon>
        <taxon>Viridiplantae</taxon>
        <taxon>Streptophyta</taxon>
        <taxon>Embryophyta</taxon>
        <taxon>Tracheophyta</taxon>
        <taxon>Spermatophyta</taxon>
        <taxon>Magnoliopsida</taxon>
        <taxon>Liliopsida</taxon>
        <taxon>Poales</taxon>
        <taxon>Poaceae</taxon>
        <taxon>PACMAD clade</taxon>
        <taxon>Arundinoideae</taxon>
        <taxon>Arundineae</taxon>
        <taxon>Arundo</taxon>
    </lineage>
</organism>
<sequence length="170" mass="18449">MPYISNNIAFQTESLAAPAGYQLRACCSTGTTGTCTCRSGPLAAQLLPPPAGLRKSPAVRLLARLECRVHSLPVNTHPDMISLLLCSLACQRSTPVLAPCAHVCPNKQHYHHRSRFFRNRVESKETLHSCQCLLSSSSPAPPTPRSLGQQISVTSVPVQEWRRPLPPCSG</sequence>
<protein>
    <submittedName>
        <fullName evidence="1">Uncharacterized protein</fullName>
    </submittedName>
</protein>
<evidence type="ECO:0000313" key="1">
    <source>
        <dbReference type="EMBL" id="JAD30970.1"/>
    </source>
</evidence>
<reference evidence="1" key="1">
    <citation type="submission" date="2014-09" db="EMBL/GenBank/DDBJ databases">
        <authorList>
            <person name="Magalhaes I.L.F."/>
            <person name="Oliveira U."/>
            <person name="Santos F.R."/>
            <person name="Vidigal T.H.D.A."/>
            <person name="Brescovit A.D."/>
            <person name="Santos A.J."/>
        </authorList>
    </citation>
    <scope>NUCLEOTIDE SEQUENCE</scope>
    <source>
        <tissue evidence="1">Shoot tissue taken approximately 20 cm above the soil surface</tissue>
    </source>
</reference>
<name>A0A0A8Z2J0_ARUDO</name>
<proteinExistence type="predicted"/>
<dbReference type="AlphaFoldDB" id="A0A0A8Z2J0"/>
<reference evidence="1" key="2">
    <citation type="journal article" date="2015" name="Data Brief">
        <title>Shoot transcriptome of the giant reed, Arundo donax.</title>
        <authorList>
            <person name="Barrero R.A."/>
            <person name="Guerrero F.D."/>
            <person name="Moolhuijzen P."/>
            <person name="Goolsby J.A."/>
            <person name="Tidwell J."/>
            <person name="Bellgard S.E."/>
            <person name="Bellgard M.I."/>
        </authorList>
    </citation>
    <scope>NUCLEOTIDE SEQUENCE</scope>
    <source>
        <tissue evidence="1">Shoot tissue taken approximately 20 cm above the soil surface</tissue>
    </source>
</reference>
<accession>A0A0A8Z2J0</accession>